<dbReference type="EMBL" id="FP565575">
    <property type="protein sequence ID" value="CBE69836.1"/>
    <property type="molecule type" value="Genomic_DNA"/>
</dbReference>
<reference evidence="1 2" key="1">
    <citation type="journal article" date="2010" name="Nature">
        <title>Nitrite-driven anaerobic methane oxidation by oxygenic bacteria.</title>
        <authorList>
            <person name="Ettwig K.F."/>
            <person name="Butler M.K."/>
            <person name="Le Paslier D."/>
            <person name="Pelletier E."/>
            <person name="Mangenot S."/>
            <person name="Kuypers M.M.M."/>
            <person name="Schreiber F."/>
            <person name="Dutilh B.E."/>
            <person name="Zedelius J."/>
            <person name="de Beer D."/>
            <person name="Gloerich J."/>
            <person name="Wessels H.J.C.T."/>
            <person name="van Allen T."/>
            <person name="Luesken F."/>
            <person name="Wu M."/>
            <person name="van de Pas-Schoonen K.T."/>
            <person name="Op den Camp H.J.M."/>
            <person name="Janssen-Megens E.M."/>
            <person name="Francoijs K-J."/>
            <person name="Stunnenberg H."/>
            <person name="Weissenbach J."/>
            <person name="Jetten M.S.M."/>
            <person name="Strous M."/>
        </authorList>
    </citation>
    <scope>NUCLEOTIDE SEQUENCE [LARGE SCALE GENOMIC DNA]</scope>
</reference>
<sequence>MLGKEGVQLVIGERRRAMVLLIHQHGLARIETDAFSAYILNSENKSEQAFGFPREYF</sequence>
<dbReference type="Proteomes" id="UP000006898">
    <property type="component" value="Chromosome"/>
</dbReference>
<evidence type="ECO:0000313" key="1">
    <source>
        <dbReference type="EMBL" id="CBE69836.1"/>
    </source>
</evidence>
<gene>
    <name evidence="1" type="ORF">DAMO_2763</name>
</gene>
<proteinExistence type="predicted"/>
<protein>
    <submittedName>
        <fullName evidence="1">Uncharacterized protein</fullName>
    </submittedName>
</protein>
<dbReference type="KEGG" id="mox:DAMO_2763"/>
<organism evidence="1 2">
    <name type="scientific">Methylomirabilis oxygeniifera</name>
    <dbReference type="NCBI Taxonomy" id="671143"/>
    <lineage>
        <taxon>Bacteria</taxon>
        <taxon>Candidatus Methylomirabilota</taxon>
        <taxon>Candidatus Methylomirabilia</taxon>
        <taxon>Candidatus Methylomirabilales</taxon>
        <taxon>Candidatus Methylomirabilaceae</taxon>
        <taxon>Candidatus Methylomirabilis</taxon>
    </lineage>
</organism>
<name>D5MKZ6_METO1</name>
<dbReference type="AlphaFoldDB" id="D5MKZ6"/>
<dbReference type="HOGENOM" id="CLU_2988084_0_0_0"/>
<evidence type="ECO:0000313" key="2">
    <source>
        <dbReference type="Proteomes" id="UP000006898"/>
    </source>
</evidence>
<accession>D5MKZ6</accession>